<dbReference type="PROSITE" id="PS51186">
    <property type="entry name" value="GNAT"/>
    <property type="match status" value="1"/>
</dbReference>
<evidence type="ECO:0000313" key="4">
    <source>
        <dbReference type="EMBL" id="SIO14407.1"/>
    </source>
</evidence>
<dbReference type="GO" id="GO:0016747">
    <property type="term" value="F:acyltransferase activity, transferring groups other than amino-acyl groups"/>
    <property type="evidence" value="ECO:0007669"/>
    <property type="project" value="InterPro"/>
</dbReference>
<dbReference type="RefSeq" id="WP_074206039.1">
    <property type="nucleotide sequence ID" value="NZ_FSQW01000002.1"/>
</dbReference>
<dbReference type="PANTHER" id="PTHR43420:SF44">
    <property type="entry name" value="ACETYLTRANSFERASE YPEA"/>
    <property type="match status" value="1"/>
</dbReference>
<dbReference type="SUPFAM" id="SSF55729">
    <property type="entry name" value="Acyl-CoA N-acyltransferases (Nat)"/>
    <property type="match status" value="1"/>
</dbReference>
<dbReference type="Pfam" id="PF00583">
    <property type="entry name" value="Acetyltransf_1"/>
    <property type="match status" value="1"/>
</dbReference>
<dbReference type="Proteomes" id="UP000185192">
    <property type="component" value="Unassembled WGS sequence"/>
</dbReference>
<evidence type="ECO:0000256" key="1">
    <source>
        <dbReference type="ARBA" id="ARBA00022679"/>
    </source>
</evidence>
<dbReference type="STRING" id="1123272.SAMN02745824_3120"/>
<name>A0A1N6H404_9SPHN</name>
<evidence type="ECO:0000256" key="2">
    <source>
        <dbReference type="ARBA" id="ARBA00023315"/>
    </source>
</evidence>
<proteinExistence type="predicted"/>
<accession>A0A1N6H404</accession>
<dbReference type="InterPro" id="IPR000182">
    <property type="entry name" value="GNAT_dom"/>
</dbReference>
<feature type="domain" description="N-acetyltransferase" evidence="3">
    <location>
        <begin position="6"/>
        <end position="165"/>
    </location>
</feature>
<keyword evidence="1 4" id="KW-0808">Transferase</keyword>
<organism evidence="4 5">
    <name type="scientific">Parasphingorhabdus marina DSM 22363</name>
    <dbReference type="NCBI Taxonomy" id="1123272"/>
    <lineage>
        <taxon>Bacteria</taxon>
        <taxon>Pseudomonadati</taxon>
        <taxon>Pseudomonadota</taxon>
        <taxon>Alphaproteobacteria</taxon>
        <taxon>Sphingomonadales</taxon>
        <taxon>Sphingomonadaceae</taxon>
        <taxon>Parasphingorhabdus</taxon>
    </lineage>
</organism>
<reference evidence="5" key="1">
    <citation type="submission" date="2016-11" db="EMBL/GenBank/DDBJ databases">
        <authorList>
            <person name="Varghese N."/>
            <person name="Submissions S."/>
        </authorList>
    </citation>
    <scope>NUCLEOTIDE SEQUENCE [LARGE SCALE GENOMIC DNA]</scope>
    <source>
        <strain evidence="5">DSM 22363</strain>
    </source>
</reference>
<dbReference type="EMBL" id="FSQW01000002">
    <property type="protein sequence ID" value="SIO14407.1"/>
    <property type="molecule type" value="Genomic_DNA"/>
</dbReference>
<dbReference type="Gene3D" id="3.40.630.30">
    <property type="match status" value="1"/>
</dbReference>
<dbReference type="InterPro" id="IPR016181">
    <property type="entry name" value="Acyl_CoA_acyltransferase"/>
</dbReference>
<dbReference type="CDD" id="cd04301">
    <property type="entry name" value="NAT_SF"/>
    <property type="match status" value="1"/>
</dbReference>
<protein>
    <submittedName>
        <fullName evidence="4">Acetyltransferase (GNAT) family protein</fullName>
    </submittedName>
</protein>
<dbReference type="OrthoDB" id="9804026at2"/>
<sequence>MTQTETEILPFDRTTHLDDLLKLTVRAWEPVFPKMERAIPGYVYDSFYPKGWKTRQLDDVRTMCKDPDVHLFITRTDGKMSGYLGVKSHEEDNMGEIYIIAVDPDFQRHGIGRTLMDFAFDWMRDEGLAMVMVETGGDPGHAPARAVYEDAGFERYPVARYFRKL</sequence>
<dbReference type="AlphaFoldDB" id="A0A1N6H404"/>
<keyword evidence="5" id="KW-1185">Reference proteome</keyword>
<gene>
    <name evidence="4" type="ORF">SAMN02745824_3120</name>
</gene>
<dbReference type="InterPro" id="IPR050680">
    <property type="entry name" value="YpeA/RimI_acetyltransf"/>
</dbReference>
<dbReference type="PANTHER" id="PTHR43420">
    <property type="entry name" value="ACETYLTRANSFERASE"/>
    <property type="match status" value="1"/>
</dbReference>
<evidence type="ECO:0000313" key="5">
    <source>
        <dbReference type="Proteomes" id="UP000185192"/>
    </source>
</evidence>
<evidence type="ECO:0000259" key="3">
    <source>
        <dbReference type="PROSITE" id="PS51186"/>
    </source>
</evidence>
<keyword evidence="2" id="KW-0012">Acyltransferase</keyword>